<comment type="caution">
    <text evidence="2">The sequence shown here is derived from an EMBL/GenBank/DDBJ whole genome shotgun (WGS) entry which is preliminary data.</text>
</comment>
<evidence type="ECO:0000256" key="1">
    <source>
        <dbReference type="SAM" id="MobiDB-lite"/>
    </source>
</evidence>
<feature type="region of interest" description="Disordered" evidence="1">
    <location>
        <begin position="1"/>
        <end position="33"/>
    </location>
</feature>
<evidence type="ECO:0000313" key="3">
    <source>
        <dbReference type="Proteomes" id="UP001583193"/>
    </source>
</evidence>
<dbReference type="InterPro" id="IPR036047">
    <property type="entry name" value="F-box-like_dom_sf"/>
</dbReference>
<dbReference type="Proteomes" id="UP001583193">
    <property type="component" value="Unassembled WGS sequence"/>
</dbReference>
<evidence type="ECO:0008006" key="4">
    <source>
        <dbReference type="Google" id="ProtNLM"/>
    </source>
</evidence>
<organism evidence="2 3">
    <name type="scientific">Paecilomyces lecythidis</name>
    <dbReference type="NCBI Taxonomy" id="3004212"/>
    <lineage>
        <taxon>Eukaryota</taxon>
        <taxon>Fungi</taxon>
        <taxon>Dikarya</taxon>
        <taxon>Ascomycota</taxon>
        <taxon>Pezizomycotina</taxon>
        <taxon>Eurotiomycetes</taxon>
        <taxon>Eurotiomycetidae</taxon>
        <taxon>Eurotiales</taxon>
        <taxon>Thermoascaceae</taxon>
        <taxon>Paecilomyces</taxon>
    </lineage>
</organism>
<sequence length="483" mass="54781">MSAAESPERKPGVRGFFANALRPKKSRQTLRKKTPVDGALGVEEVPAVPKLAPLEAHREKVRAAGVHIDTQRGENLDYTTILHKLGLNEPFDQDDSHHDFEHDNRPPGEPAVASLSSELWGCIVQYLNPRDAASLALASRTLYMRLGWLPFQILDLEENYQYKIEFLLFLDRRFPHHLLCFPCAKYHRRTQEGNERLRPADVLNPLFNCPHARNPLRPQPRHRITHNYVMPFSFVQLAMRAHRLGPRYGLSADSLCRRWKRNNWSFTTRYLIHKGHLLMRVTAQTYADPGLAPAAQRLLLYSRDDYWPYFSACAHWRDGELMNVCKCALTHVPIPRDTAGLQGLEHRMKDILAASSTQGSSSSHMITGCGKCRPKRRCPDCPTEYLVEIKLTEDRSQIKNVRFRHAIVVTRWSDLGDGTAPMSPEWAACNGYGPGYDSFATMGNRAISGIFESAFTSDTIPGQRVISLNPKGVKKGEAGNDWY</sequence>
<keyword evidence="3" id="KW-1185">Reference proteome</keyword>
<name>A0ABR3Y9P9_9EURO</name>
<gene>
    <name evidence="2" type="ORF">Plec18167_001659</name>
</gene>
<proteinExistence type="predicted"/>
<dbReference type="SUPFAM" id="SSF81383">
    <property type="entry name" value="F-box domain"/>
    <property type="match status" value="1"/>
</dbReference>
<evidence type="ECO:0000313" key="2">
    <source>
        <dbReference type="EMBL" id="KAL1885002.1"/>
    </source>
</evidence>
<dbReference type="EMBL" id="JAVDPF010000003">
    <property type="protein sequence ID" value="KAL1885002.1"/>
    <property type="molecule type" value="Genomic_DNA"/>
</dbReference>
<protein>
    <recommendedName>
        <fullName evidence="4">F-box domain protein</fullName>
    </recommendedName>
</protein>
<reference evidence="2 3" key="1">
    <citation type="journal article" date="2024" name="IMA Fungus">
        <title>IMA Genome - F19 : A genome assembly and annotation guide to empower mycologists, including annotated draft genome sequences of Ceratocystis pirilliformis, Diaporthe australafricana, Fusarium ophioides, Paecilomyces lecythidis, and Sporothrix stenoceras.</title>
        <authorList>
            <person name="Aylward J."/>
            <person name="Wilson A.M."/>
            <person name="Visagie C.M."/>
            <person name="Spraker J."/>
            <person name="Barnes I."/>
            <person name="Buitendag C."/>
            <person name="Ceriani C."/>
            <person name="Del Mar Angel L."/>
            <person name="du Plessis D."/>
            <person name="Fuchs T."/>
            <person name="Gasser K."/>
            <person name="Kramer D."/>
            <person name="Li W."/>
            <person name="Munsamy K."/>
            <person name="Piso A."/>
            <person name="Price J.L."/>
            <person name="Sonnekus B."/>
            <person name="Thomas C."/>
            <person name="van der Nest A."/>
            <person name="van Dijk A."/>
            <person name="van Heerden A."/>
            <person name="van Vuuren N."/>
            <person name="Yilmaz N."/>
            <person name="Duong T.A."/>
            <person name="van der Merwe N.A."/>
            <person name="Wingfield M.J."/>
            <person name="Wingfield B.D."/>
        </authorList>
    </citation>
    <scope>NUCLEOTIDE SEQUENCE [LARGE SCALE GENOMIC DNA]</scope>
    <source>
        <strain evidence="2 3">CMW 18167</strain>
    </source>
</reference>
<feature type="compositionally biased region" description="Basic residues" evidence="1">
    <location>
        <begin position="22"/>
        <end position="33"/>
    </location>
</feature>
<accession>A0ABR3Y9P9</accession>
<feature type="compositionally biased region" description="Basic and acidic residues" evidence="1">
    <location>
        <begin position="1"/>
        <end position="11"/>
    </location>
</feature>